<reference evidence="1" key="1">
    <citation type="submission" date="2022-11" db="EMBL/GenBank/DDBJ databases">
        <title>Methylomonas rapida sp. nov., Carotenoid-Producing Obligate Methanotrophs with High Growth Characteristics and Biotechnological Potential.</title>
        <authorList>
            <person name="Tikhonova E.N."/>
            <person name="Suleimanov R.Z."/>
            <person name="Miroshnikov K."/>
            <person name="Oshkin I.Y."/>
            <person name="Belova S.E."/>
            <person name="Danilova O.V."/>
            <person name="Ashikhmin A."/>
            <person name="Konopkin A."/>
            <person name="But S.Y."/>
            <person name="Khmelenina V.N."/>
            <person name="Kuznetsov N."/>
            <person name="Pimenov N.V."/>
            <person name="Dedysh S.N."/>
        </authorList>
    </citation>
    <scope>NUCLEOTIDE SEQUENCE</scope>
    <source>
        <strain evidence="1">MP1</strain>
    </source>
</reference>
<protein>
    <submittedName>
        <fullName evidence="1">Uncharacterized protein</fullName>
    </submittedName>
</protein>
<dbReference type="InterPro" id="IPR056912">
    <property type="entry name" value="Phage_JBD30_tail_term-like"/>
</dbReference>
<evidence type="ECO:0000313" key="2">
    <source>
        <dbReference type="EMBL" id="WAR45473.1"/>
    </source>
</evidence>
<evidence type="ECO:0000313" key="1">
    <source>
        <dbReference type="EMBL" id="WAR43602.1"/>
    </source>
</evidence>
<dbReference type="Proteomes" id="UP001162780">
    <property type="component" value="Chromosome"/>
</dbReference>
<keyword evidence="3" id="KW-1185">Reference proteome</keyword>
<gene>
    <name evidence="2" type="ORF">NM686_002875</name>
    <name evidence="1" type="ORF">NM686_014605</name>
</gene>
<dbReference type="Pfam" id="PF23840">
    <property type="entry name" value="Phage_tail_terminator"/>
    <property type="match status" value="1"/>
</dbReference>
<evidence type="ECO:0000313" key="3">
    <source>
        <dbReference type="Proteomes" id="UP001162780"/>
    </source>
</evidence>
<proteinExistence type="predicted"/>
<dbReference type="EMBL" id="CP113517">
    <property type="protein sequence ID" value="WAR45473.1"/>
    <property type="molecule type" value="Genomic_DNA"/>
</dbReference>
<sequence length="162" mass="18179">MISLTPVLNHLKPKPAHFDGAWFRDFGLAAEFAQIEPTALPLPAIWLVRAADKSDAADNEGRAEDMTLAFDAIIAIENTRTQRAGETDDVLLAYRHAVRKLLQGWEIEADITPIRFVGGKVLEYTQQDIYWADRYQFDALITNYLPDPGPYSELVYTGAPDL</sequence>
<name>A0ABY7GE93_9GAMM</name>
<accession>A0ABY7GE93</accession>
<organism evidence="1 3">
    <name type="scientific">Methylomonas rapida</name>
    <dbReference type="NCBI Taxonomy" id="2963939"/>
    <lineage>
        <taxon>Bacteria</taxon>
        <taxon>Pseudomonadati</taxon>
        <taxon>Pseudomonadota</taxon>
        <taxon>Gammaproteobacteria</taxon>
        <taxon>Methylococcales</taxon>
        <taxon>Methylococcaceae</taxon>
        <taxon>Methylomonas</taxon>
    </lineage>
</organism>
<dbReference type="RefSeq" id="WP_255190483.1">
    <property type="nucleotide sequence ID" value="NZ_CP113517.1"/>
</dbReference>
<dbReference type="EMBL" id="CP113517">
    <property type="protein sequence ID" value="WAR43602.1"/>
    <property type="molecule type" value="Genomic_DNA"/>
</dbReference>